<comment type="caution">
    <text evidence="4">The sequence shown here is derived from an EMBL/GenBank/DDBJ whole genome shotgun (WGS) entry which is preliminary data.</text>
</comment>
<dbReference type="OrthoDB" id="395856at2"/>
<reference evidence="4 5" key="1">
    <citation type="submission" date="2019-11" db="EMBL/GenBank/DDBJ databases">
        <title>Type strains purchased from KCTC, JCM and DSMZ.</title>
        <authorList>
            <person name="Lu H."/>
        </authorList>
    </citation>
    <scope>NUCLEOTIDE SEQUENCE [LARGE SCALE GENOMIC DNA]</scope>
    <source>
        <strain evidence="4 5">KCTC 42409</strain>
    </source>
</reference>
<dbReference type="Proteomes" id="UP000484015">
    <property type="component" value="Unassembled WGS sequence"/>
</dbReference>
<feature type="region of interest" description="Disordered" evidence="1">
    <location>
        <begin position="297"/>
        <end position="319"/>
    </location>
</feature>
<dbReference type="Pfam" id="PF03372">
    <property type="entry name" value="Exo_endo_phos"/>
    <property type="match status" value="1"/>
</dbReference>
<keyword evidence="2" id="KW-0732">Signal</keyword>
<keyword evidence="5" id="KW-1185">Reference proteome</keyword>
<evidence type="ECO:0000256" key="2">
    <source>
        <dbReference type="SAM" id="SignalP"/>
    </source>
</evidence>
<dbReference type="GO" id="GO:0003824">
    <property type="term" value="F:catalytic activity"/>
    <property type="evidence" value="ECO:0007669"/>
    <property type="project" value="InterPro"/>
</dbReference>
<organism evidence="4 5">
    <name type="scientific">Pseudoduganella ginsengisoli</name>
    <dbReference type="NCBI Taxonomy" id="1462440"/>
    <lineage>
        <taxon>Bacteria</taxon>
        <taxon>Pseudomonadati</taxon>
        <taxon>Pseudomonadota</taxon>
        <taxon>Betaproteobacteria</taxon>
        <taxon>Burkholderiales</taxon>
        <taxon>Oxalobacteraceae</taxon>
        <taxon>Telluria group</taxon>
        <taxon>Pseudoduganella</taxon>
    </lineage>
</organism>
<dbReference type="SUPFAM" id="SSF56219">
    <property type="entry name" value="DNase I-like"/>
    <property type="match status" value="1"/>
</dbReference>
<accession>A0A6L6PWJ1</accession>
<proteinExistence type="predicted"/>
<dbReference type="InterPro" id="IPR005135">
    <property type="entry name" value="Endo/exonuclease/phosphatase"/>
</dbReference>
<name>A0A6L6PWJ1_9BURK</name>
<evidence type="ECO:0000313" key="5">
    <source>
        <dbReference type="Proteomes" id="UP000484015"/>
    </source>
</evidence>
<protein>
    <recommendedName>
        <fullName evidence="3">Endonuclease/exonuclease/phosphatase domain-containing protein</fullName>
    </recommendedName>
</protein>
<dbReference type="AlphaFoldDB" id="A0A6L6PWJ1"/>
<gene>
    <name evidence="4" type="ORF">GM668_05835</name>
</gene>
<dbReference type="EMBL" id="WNLA01000002">
    <property type="protein sequence ID" value="MTW01606.1"/>
    <property type="molecule type" value="Genomic_DNA"/>
</dbReference>
<sequence>MNYRLSVLALLSTMAGCATPTVQQPPAQIGVASFNMAWAGTEADFTTHLDMCTAVGWCDTRPRRNKGETTPSPEAIAAASRCEAAIDQFAGGARQAMHIAPCNAYKGRNPAESVTLANYQKKLAGLRATIASLIEKDGVQVIAFQEVKSGQVIRDVLGKHADTFDVCHAPHTAFQTVAFAWNRAVTQMPGQCSPRKELAVAEDPANAANFRTVRPGLALELTINGQPVTFMNVHLKASCANLKPNGPYQPRMLDDADAACRVLNRQVPALEDWIEAVGVKSPRFVLLGDFNRRIDEEAAENVPPSQVRTDGSDPAGPNKKDALGYVATKYLWQEISDGKPSLYQVPLSGVDDGCKGFTGLDHIVISEALKAANASVGSRKVAVASEPGQVNESSDHCPRIMQLHL</sequence>
<evidence type="ECO:0000313" key="4">
    <source>
        <dbReference type="EMBL" id="MTW01606.1"/>
    </source>
</evidence>
<evidence type="ECO:0000256" key="1">
    <source>
        <dbReference type="SAM" id="MobiDB-lite"/>
    </source>
</evidence>
<feature type="chain" id="PRO_5026681781" description="Endonuclease/exonuclease/phosphatase domain-containing protein" evidence="2">
    <location>
        <begin position="21"/>
        <end position="405"/>
    </location>
</feature>
<dbReference type="Gene3D" id="3.60.10.10">
    <property type="entry name" value="Endonuclease/exonuclease/phosphatase"/>
    <property type="match status" value="1"/>
</dbReference>
<feature type="domain" description="Endonuclease/exonuclease/phosphatase" evidence="3">
    <location>
        <begin position="127"/>
        <end position="396"/>
    </location>
</feature>
<dbReference type="RefSeq" id="WP_155437989.1">
    <property type="nucleotide sequence ID" value="NZ_WNLA01000002.1"/>
</dbReference>
<evidence type="ECO:0000259" key="3">
    <source>
        <dbReference type="Pfam" id="PF03372"/>
    </source>
</evidence>
<dbReference type="PROSITE" id="PS51257">
    <property type="entry name" value="PROKAR_LIPOPROTEIN"/>
    <property type="match status" value="1"/>
</dbReference>
<feature type="signal peptide" evidence="2">
    <location>
        <begin position="1"/>
        <end position="20"/>
    </location>
</feature>
<dbReference type="InterPro" id="IPR036691">
    <property type="entry name" value="Endo/exonu/phosph_ase_sf"/>
</dbReference>